<accession>A0A101JNF3</accession>
<keyword evidence="2" id="KW-1185">Reference proteome</keyword>
<dbReference type="AlphaFoldDB" id="A0A101JNF3"/>
<reference evidence="1 2" key="1">
    <citation type="submission" date="2015-10" db="EMBL/GenBank/DDBJ databases">
        <authorList>
            <person name="Gilbert D.G."/>
        </authorList>
    </citation>
    <scope>NUCLEOTIDE SEQUENCE [LARGE SCALE GENOMIC DNA]</scope>
    <source>
        <strain evidence="1 2">NRRL B-16712</strain>
    </source>
</reference>
<sequence>MRVYLAEGVQETVVGLRAPASSVPCDQLELGSIVVLRPRPGLHGQLRVSFEVPRAAGWRLFGRSPSDYRFVVQQDDRADLRRAVDAAVLTMDRWPVLRDHVGLSDPSPKLAQAVWELAGLLTDRDRVRLTWEQLTEADPDVPRGSPLRAELAARATHARARLRELDVAAGSRVGHLTRLADQTEAFVRQQQALANARALLRESDYLIGAPSPAPGHETLDLAEHTSAVLTAYRELTV</sequence>
<evidence type="ECO:0000313" key="2">
    <source>
        <dbReference type="Proteomes" id="UP000053244"/>
    </source>
</evidence>
<name>A0A101JNF3_9ACTN</name>
<comment type="caution">
    <text evidence="1">The sequence shown here is derived from an EMBL/GenBank/DDBJ whole genome shotgun (WGS) entry which is preliminary data.</text>
</comment>
<organism evidence="1 2">
    <name type="scientific">Actinoplanes awajinensis subsp. mycoplanecinus</name>
    <dbReference type="NCBI Taxonomy" id="135947"/>
    <lineage>
        <taxon>Bacteria</taxon>
        <taxon>Bacillati</taxon>
        <taxon>Actinomycetota</taxon>
        <taxon>Actinomycetes</taxon>
        <taxon>Micromonosporales</taxon>
        <taxon>Micromonosporaceae</taxon>
        <taxon>Actinoplanes</taxon>
    </lineage>
</organism>
<proteinExistence type="predicted"/>
<dbReference type="Proteomes" id="UP000053244">
    <property type="component" value="Unassembled WGS sequence"/>
</dbReference>
<dbReference type="OrthoDB" id="9970939at2"/>
<dbReference type="RefSeq" id="WP_067696408.1">
    <property type="nucleotide sequence ID" value="NZ_LLZH01000268.1"/>
</dbReference>
<evidence type="ECO:0000313" key="1">
    <source>
        <dbReference type="EMBL" id="KUL30002.1"/>
    </source>
</evidence>
<protein>
    <submittedName>
        <fullName evidence="1">Uncharacterized protein</fullName>
    </submittedName>
</protein>
<dbReference type="EMBL" id="LLZH01000268">
    <property type="protein sequence ID" value="KUL30002.1"/>
    <property type="molecule type" value="Genomic_DNA"/>
</dbReference>
<gene>
    <name evidence="1" type="ORF">ADL15_25865</name>
</gene>